<evidence type="ECO:0000259" key="1">
    <source>
        <dbReference type="PROSITE" id="PS51186"/>
    </source>
</evidence>
<dbReference type="Gene3D" id="3.40.630.30">
    <property type="match status" value="1"/>
</dbReference>
<sequence>MNTIHWDIKHFNDLTKLEFHDIIQLREKVFVVEQDCPYLDVDGQDVHTYHVIGSINKRVVATARIFAPHEAGTVIIGRICNDESTRGSGMGKALVQHALDYCQRQWPSAPIKISAQCYLIRFYNSFGFEIEGEEYLEDGIPHIGMIIR</sequence>
<dbReference type="Pfam" id="PF13673">
    <property type="entry name" value="Acetyltransf_10"/>
    <property type="match status" value="1"/>
</dbReference>
<dbReference type="RefSeq" id="WP_258543413.1">
    <property type="nucleotide sequence ID" value="NZ_OU015584.1"/>
</dbReference>
<evidence type="ECO:0000313" key="2">
    <source>
        <dbReference type="EMBL" id="CAG5086658.1"/>
    </source>
</evidence>
<dbReference type="InterPro" id="IPR000182">
    <property type="entry name" value="GNAT_dom"/>
</dbReference>
<dbReference type="AlphaFoldDB" id="A0A916JQ39"/>
<dbReference type="KEGG" id="ptan:CRYO30217_03225"/>
<dbReference type="SUPFAM" id="SSF55729">
    <property type="entry name" value="Acyl-CoA N-acyltransferases (Nat)"/>
    <property type="match status" value="1"/>
</dbReference>
<organism evidence="2 3">
    <name type="scientific">Parvicella tangerina</name>
    <dbReference type="NCBI Taxonomy" id="2829795"/>
    <lineage>
        <taxon>Bacteria</taxon>
        <taxon>Pseudomonadati</taxon>
        <taxon>Bacteroidota</taxon>
        <taxon>Flavobacteriia</taxon>
        <taxon>Flavobacteriales</taxon>
        <taxon>Parvicellaceae</taxon>
        <taxon>Parvicella</taxon>
    </lineage>
</organism>
<evidence type="ECO:0000313" key="3">
    <source>
        <dbReference type="Proteomes" id="UP000683507"/>
    </source>
</evidence>
<dbReference type="EMBL" id="OU015584">
    <property type="protein sequence ID" value="CAG5086658.1"/>
    <property type="molecule type" value="Genomic_DNA"/>
</dbReference>
<dbReference type="Proteomes" id="UP000683507">
    <property type="component" value="Chromosome"/>
</dbReference>
<feature type="domain" description="N-acetyltransferase" evidence="1">
    <location>
        <begin position="9"/>
        <end position="148"/>
    </location>
</feature>
<dbReference type="CDD" id="cd04301">
    <property type="entry name" value="NAT_SF"/>
    <property type="match status" value="1"/>
</dbReference>
<keyword evidence="3" id="KW-1185">Reference proteome</keyword>
<reference evidence="2" key="1">
    <citation type="submission" date="2021-04" db="EMBL/GenBank/DDBJ databases">
        <authorList>
            <person name="Rodrigo-Torres L."/>
            <person name="Arahal R. D."/>
            <person name="Lucena T."/>
        </authorList>
    </citation>
    <scope>NUCLEOTIDE SEQUENCE</scope>
    <source>
        <strain evidence="2">AS29M-1</strain>
    </source>
</reference>
<dbReference type="InterPro" id="IPR016181">
    <property type="entry name" value="Acyl_CoA_acyltransferase"/>
</dbReference>
<proteinExistence type="predicted"/>
<gene>
    <name evidence="2" type="primary">elaA</name>
    <name evidence="2" type="ORF">CRYO30217_03225</name>
</gene>
<name>A0A916JQ39_9FLAO</name>
<dbReference type="GO" id="GO:0016747">
    <property type="term" value="F:acyltransferase activity, transferring groups other than amino-acyl groups"/>
    <property type="evidence" value="ECO:0007669"/>
    <property type="project" value="InterPro"/>
</dbReference>
<protein>
    <submittedName>
        <fullName evidence="2">Protein ElaA</fullName>
    </submittedName>
</protein>
<dbReference type="PROSITE" id="PS51186">
    <property type="entry name" value="GNAT"/>
    <property type="match status" value="1"/>
</dbReference>
<accession>A0A916JQ39</accession>